<dbReference type="EMBL" id="QFQP01000003">
    <property type="protein sequence ID" value="PZR16826.1"/>
    <property type="molecule type" value="Genomic_DNA"/>
</dbReference>
<evidence type="ECO:0000313" key="1">
    <source>
        <dbReference type="EMBL" id="PZR16826.1"/>
    </source>
</evidence>
<proteinExistence type="predicted"/>
<sequence>MVELSSVDEHSIERTLNEWVPRGWKFDGVQFAMRESSKRPSMAFIFFTREGPPLAPAEIVPHFDQYREEAEAEAHLARLATPNKEDPMQSAWERLHVLASQDDKGES</sequence>
<gene>
    <name evidence="1" type="ORF">DI536_05755</name>
</gene>
<evidence type="ECO:0008006" key="3">
    <source>
        <dbReference type="Google" id="ProtNLM"/>
    </source>
</evidence>
<comment type="caution">
    <text evidence="1">The sequence shown here is derived from an EMBL/GenBank/DDBJ whole genome shotgun (WGS) entry which is preliminary data.</text>
</comment>
<dbReference type="Proteomes" id="UP000249061">
    <property type="component" value="Unassembled WGS sequence"/>
</dbReference>
<evidence type="ECO:0000313" key="2">
    <source>
        <dbReference type="Proteomes" id="UP000249061"/>
    </source>
</evidence>
<organism evidence="1 2">
    <name type="scientific">Archangium gephyra</name>
    <dbReference type="NCBI Taxonomy" id="48"/>
    <lineage>
        <taxon>Bacteria</taxon>
        <taxon>Pseudomonadati</taxon>
        <taxon>Myxococcota</taxon>
        <taxon>Myxococcia</taxon>
        <taxon>Myxococcales</taxon>
        <taxon>Cystobacterineae</taxon>
        <taxon>Archangiaceae</taxon>
        <taxon>Archangium</taxon>
    </lineage>
</organism>
<accession>A0A2W5TWW7</accession>
<reference evidence="1 2" key="1">
    <citation type="submission" date="2017-08" db="EMBL/GenBank/DDBJ databases">
        <title>Infants hospitalized years apart are colonized by the same room-sourced microbial strains.</title>
        <authorList>
            <person name="Brooks B."/>
            <person name="Olm M.R."/>
            <person name="Firek B.A."/>
            <person name="Baker R."/>
            <person name="Thomas B.C."/>
            <person name="Morowitz M.J."/>
            <person name="Banfield J.F."/>
        </authorList>
    </citation>
    <scope>NUCLEOTIDE SEQUENCE [LARGE SCALE GENOMIC DNA]</scope>
    <source>
        <strain evidence="1">S2_003_000_R2_14</strain>
    </source>
</reference>
<dbReference type="AlphaFoldDB" id="A0A2W5TWW7"/>
<name>A0A2W5TWW7_9BACT</name>
<protein>
    <recommendedName>
        <fullName evidence="3">DUF4177 domain-containing protein</fullName>
    </recommendedName>
</protein>